<comment type="caution">
    <text evidence="7">The sequence shown here is derived from an EMBL/GenBank/DDBJ whole genome shotgun (WGS) entry which is preliminary data.</text>
</comment>
<comment type="subcellular location">
    <subcellularLocation>
        <location evidence="1">Cell septum</location>
    </subcellularLocation>
</comment>
<dbReference type="InterPro" id="IPR006776">
    <property type="entry name" value="SsgB"/>
</dbReference>
<dbReference type="GO" id="GO:0030435">
    <property type="term" value="P:sporulation resulting in formation of a cellular spore"/>
    <property type="evidence" value="ECO:0007669"/>
    <property type="project" value="UniProtKB-KW"/>
</dbReference>
<reference evidence="7 8" key="1">
    <citation type="submission" date="2016-07" db="EMBL/GenBank/DDBJ databases">
        <title>Draft genome of Streptomyces diastatochromogenes.</title>
        <authorList>
            <person name="Podduturi R."/>
            <person name="Lukassen M.B."/>
            <person name="Clausen N."/>
            <person name="Nielsen J.L."/>
            <person name="Jorgensen N.O."/>
        </authorList>
    </citation>
    <scope>NUCLEOTIDE SEQUENCE [LARGE SCALE GENOMIC DNA]</scope>
    <source>
        <strain evidence="7 8">DSM 40608</strain>
    </source>
</reference>
<keyword evidence="3" id="KW-0132">Cell division</keyword>
<dbReference type="Proteomes" id="UP000215483">
    <property type="component" value="Unassembled WGS sequence"/>
</dbReference>
<dbReference type="GO" id="GO:0000917">
    <property type="term" value="P:division septum assembly"/>
    <property type="evidence" value="ECO:0007669"/>
    <property type="project" value="UniProtKB-KW"/>
</dbReference>
<sequence>MKSLKTVIRGLSVELVVSQEMSLSMTMSLRYEPSDPYALRVAFTVVGSDDTVDWIIGRDLLDDGLKGPAGEGDIRVWPAEEYDLGDVYILLSPPAGTALLKAPAQEIKAFLQETEAVVPRGAELRHVDLDALLAHFLAGG</sequence>
<dbReference type="AlphaFoldDB" id="A0A233SAR8"/>
<dbReference type="Gene3D" id="2.30.31.20">
    <property type="entry name" value="Sporulation-specific cell division protein SsgB"/>
    <property type="match status" value="1"/>
</dbReference>
<evidence type="ECO:0000313" key="8">
    <source>
        <dbReference type="Proteomes" id="UP000215483"/>
    </source>
</evidence>
<evidence type="ECO:0000256" key="3">
    <source>
        <dbReference type="ARBA" id="ARBA00022618"/>
    </source>
</evidence>
<dbReference type="RefSeq" id="WP_167444259.1">
    <property type="nucleotide sequence ID" value="NZ_MCGQ01000022.1"/>
</dbReference>
<dbReference type="InterPro" id="IPR038658">
    <property type="entry name" value="SsgB_sf"/>
</dbReference>
<name>A0A233SAR8_STRDA</name>
<evidence type="ECO:0008006" key="9">
    <source>
        <dbReference type="Google" id="ProtNLM"/>
    </source>
</evidence>
<keyword evidence="4" id="KW-0749">Sporulation</keyword>
<evidence type="ECO:0000256" key="4">
    <source>
        <dbReference type="ARBA" id="ARBA00022969"/>
    </source>
</evidence>
<protein>
    <recommendedName>
        <fullName evidence="9">Sporulation protein SsgA</fullName>
    </recommendedName>
</protein>
<keyword evidence="8" id="KW-1185">Reference proteome</keyword>
<evidence type="ECO:0000256" key="2">
    <source>
        <dbReference type="ARBA" id="ARBA00009323"/>
    </source>
</evidence>
<evidence type="ECO:0000313" key="7">
    <source>
        <dbReference type="EMBL" id="OXY92758.1"/>
    </source>
</evidence>
<dbReference type="Pfam" id="PF04686">
    <property type="entry name" value="SsgA"/>
    <property type="match status" value="1"/>
</dbReference>
<dbReference type="GO" id="GO:0030428">
    <property type="term" value="C:cell septum"/>
    <property type="evidence" value="ECO:0007669"/>
    <property type="project" value="UniProtKB-SubCell"/>
</dbReference>
<keyword evidence="6" id="KW-0131">Cell cycle</keyword>
<comment type="similarity">
    <text evidence="2">Belongs to the SsgA family.</text>
</comment>
<gene>
    <name evidence="7" type="ORF">BEK98_25040</name>
</gene>
<evidence type="ECO:0000256" key="1">
    <source>
        <dbReference type="ARBA" id="ARBA00004431"/>
    </source>
</evidence>
<evidence type="ECO:0000256" key="6">
    <source>
        <dbReference type="ARBA" id="ARBA00023306"/>
    </source>
</evidence>
<dbReference type="EMBL" id="MCGQ01000022">
    <property type="protein sequence ID" value="OXY92758.1"/>
    <property type="molecule type" value="Genomic_DNA"/>
</dbReference>
<proteinExistence type="inferred from homology"/>
<evidence type="ECO:0000256" key="5">
    <source>
        <dbReference type="ARBA" id="ARBA00023210"/>
    </source>
</evidence>
<organism evidence="7 8">
    <name type="scientific">Streptomyces diastatochromogenes</name>
    <dbReference type="NCBI Taxonomy" id="42236"/>
    <lineage>
        <taxon>Bacteria</taxon>
        <taxon>Bacillati</taxon>
        <taxon>Actinomycetota</taxon>
        <taxon>Actinomycetes</taxon>
        <taxon>Kitasatosporales</taxon>
        <taxon>Streptomycetaceae</taxon>
        <taxon>Streptomyces</taxon>
    </lineage>
</organism>
<accession>A0A233SAR8</accession>
<keyword evidence="5" id="KW-0717">Septation</keyword>